<gene>
    <name evidence="3" type="ORF">M0638_01260</name>
</gene>
<dbReference type="PROSITE" id="PS51257">
    <property type="entry name" value="PROKAR_LIPOPROTEIN"/>
    <property type="match status" value="1"/>
</dbReference>
<dbReference type="AlphaFoldDB" id="A0A9X1Y4D5"/>
<organism evidence="3 4">
    <name type="scientific">Roseomonas acroporae</name>
    <dbReference type="NCBI Taxonomy" id="2937791"/>
    <lineage>
        <taxon>Bacteria</taxon>
        <taxon>Pseudomonadati</taxon>
        <taxon>Pseudomonadota</taxon>
        <taxon>Alphaproteobacteria</taxon>
        <taxon>Acetobacterales</taxon>
        <taxon>Roseomonadaceae</taxon>
        <taxon>Roseomonas</taxon>
    </lineage>
</organism>
<evidence type="ECO:0000313" key="3">
    <source>
        <dbReference type="EMBL" id="MCK8783008.1"/>
    </source>
</evidence>
<evidence type="ECO:0000313" key="4">
    <source>
        <dbReference type="Proteomes" id="UP001139516"/>
    </source>
</evidence>
<evidence type="ECO:0000256" key="2">
    <source>
        <dbReference type="SAM" id="SignalP"/>
    </source>
</evidence>
<feature type="region of interest" description="Disordered" evidence="1">
    <location>
        <begin position="37"/>
        <end position="78"/>
    </location>
</feature>
<reference evidence="3" key="1">
    <citation type="submission" date="2022-04" db="EMBL/GenBank/DDBJ databases">
        <title>Roseomonas acroporae sp. nov., isolated from coral Acropora digitifera.</title>
        <authorList>
            <person name="Sun H."/>
        </authorList>
    </citation>
    <scope>NUCLEOTIDE SEQUENCE</scope>
    <source>
        <strain evidence="3">NAR14</strain>
    </source>
</reference>
<accession>A0A9X1Y4D5</accession>
<keyword evidence="4" id="KW-1185">Reference proteome</keyword>
<protein>
    <submittedName>
        <fullName evidence="3">Uncharacterized protein</fullName>
    </submittedName>
</protein>
<feature type="signal peptide" evidence="2">
    <location>
        <begin position="1"/>
        <end position="40"/>
    </location>
</feature>
<proteinExistence type="predicted"/>
<dbReference type="RefSeq" id="WP_248665136.1">
    <property type="nucleotide sequence ID" value="NZ_JALPRX010000006.1"/>
</dbReference>
<feature type="region of interest" description="Disordered" evidence="1">
    <location>
        <begin position="1"/>
        <end position="21"/>
    </location>
</feature>
<dbReference type="Proteomes" id="UP001139516">
    <property type="component" value="Unassembled WGS sequence"/>
</dbReference>
<dbReference type="EMBL" id="JALPRX010000006">
    <property type="protein sequence ID" value="MCK8783008.1"/>
    <property type="molecule type" value="Genomic_DNA"/>
</dbReference>
<keyword evidence="2" id="KW-0732">Signal</keyword>
<name>A0A9X1Y4D5_9PROT</name>
<feature type="region of interest" description="Disordered" evidence="1">
    <location>
        <begin position="152"/>
        <end position="171"/>
    </location>
</feature>
<feature type="compositionally biased region" description="Pro residues" evidence="1">
    <location>
        <begin position="43"/>
        <end position="60"/>
    </location>
</feature>
<evidence type="ECO:0000256" key="1">
    <source>
        <dbReference type="SAM" id="MobiDB-lite"/>
    </source>
</evidence>
<feature type="compositionally biased region" description="Low complexity" evidence="1">
    <location>
        <begin position="61"/>
        <end position="71"/>
    </location>
</feature>
<comment type="caution">
    <text evidence="3">The sequence shown here is derived from an EMBL/GenBank/DDBJ whole genome shotgun (WGS) entry which is preliminary data.</text>
</comment>
<feature type="chain" id="PRO_5040968716" evidence="2">
    <location>
        <begin position="41"/>
        <end position="171"/>
    </location>
</feature>
<sequence>MSGGRRAGRPAPDRPARRRRPAPFLALAASCCLAASPAAAAKPEPPTPALPLKGPPPAAAPAPGQTQAQAPLGGGSRFRLYNDSTQPIDALHLSTDMARGWSENLLGQLRLPPGAVVAVTPAERDHCTFDLRLVYADRRVEVRRRADVCQPPHELHLDGSGAEPAAPGGRR</sequence>